<keyword evidence="2" id="KW-1185">Reference proteome</keyword>
<proteinExistence type="predicted"/>
<dbReference type="Proteomes" id="UP000828390">
    <property type="component" value="Unassembled WGS sequence"/>
</dbReference>
<name>A0A9D4FL59_DREPO</name>
<dbReference type="EMBL" id="JAIWYP010000007">
    <property type="protein sequence ID" value="KAH3800367.1"/>
    <property type="molecule type" value="Genomic_DNA"/>
</dbReference>
<protein>
    <submittedName>
        <fullName evidence="1">Uncharacterized protein</fullName>
    </submittedName>
</protein>
<dbReference type="AlphaFoldDB" id="A0A9D4FL59"/>
<evidence type="ECO:0000313" key="2">
    <source>
        <dbReference type="Proteomes" id="UP000828390"/>
    </source>
</evidence>
<accession>A0A9D4FL59</accession>
<organism evidence="1 2">
    <name type="scientific">Dreissena polymorpha</name>
    <name type="common">Zebra mussel</name>
    <name type="synonym">Mytilus polymorpha</name>
    <dbReference type="NCBI Taxonomy" id="45954"/>
    <lineage>
        <taxon>Eukaryota</taxon>
        <taxon>Metazoa</taxon>
        <taxon>Spiralia</taxon>
        <taxon>Lophotrochozoa</taxon>
        <taxon>Mollusca</taxon>
        <taxon>Bivalvia</taxon>
        <taxon>Autobranchia</taxon>
        <taxon>Heteroconchia</taxon>
        <taxon>Euheterodonta</taxon>
        <taxon>Imparidentia</taxon>
        <taxon>Neoheterodontei</taxon>
        <taxon>Myida</taxon>
        <taxon>Dreissenoidea</taxon>
        <taxon>Dreissenidae</taxon>
        <taxon>Dreissena</taxon>
    </lineage>
</organism>
<reference evidence="1" key="2">
    <citation type="submission" date="2020-11" db="EMBL/GenBank/DDBJ databases">
        <authorList>
            <person name="McCartney M.A."/>
            <person name="Auch B."/>
            <person name="Kono T."/>
            <person name="Mallez S."/>
            <person name="Becker A."/>
            <person name="Gohl D.M."/>
            <person name="Silverstein K.A.T."/>
            <person name="Koren S."/>
            <person name="Bechman K.B."/>
            <person name="Herman A."/>
            <person name="Abrahante J.E."/>
            <person name="Garbe J."/>
        </authorList>
    </citation>
    <scope>NUCLEOTIDE SEQUENCE</scope>
    <source>
        <strain evidence="1">Duluth1</strain>
        <tissue evidence="1">Whole animal</tissue>
    </source>
</reference>
<gene>
    <name evidence="1" type="ORF">DPMN_154000</name>
</gene>
<evidence type="ECO:0000313" key="1">
    <source>
        <dbReference type="EMBL" id="KAH3800367.1"/>
    </source>
</evidence>
<comment type="caution">
    <text evidence="1">The sequence shown here is derived from an EMBL/GenBank/DDBJ whole genome shotgun (WGS) entry which is preliminary data.</text>
</comment>
<sequence>MGYEGADKCVKRMVRFQSTTHTPSPKRGRKLSQSVIVSDESYDIPSVYVAPSPEPEDIELPKVKPYVPWILTLLALFTALC</sequence>
<reference evidence="1" key="1">
    <citation type="journal article" date="2019" name="bioRxiv">
        <title>The Genome of the Zebra Mussel, Dreissena polymorpha: A Resource for Invasive Species Research.</title>
        <authorList>
            <person name="McCartney M.A."/>
            <person name="Auch B."/>
            <person name="Kono T."/>
            <person name="Mallez S."/>
            <person name="Zhang Y."/>
            <person name="Obille A."/>
            <person name="Becker A."/>
            <person name="Abrahante J.E."/>
            <person name="Garbe J."/>
            <person name="Badalamenti J.P."/>
            <person name="Herman A."/>
            <person name="Mangelson H."/>
            <person name="Liachko I."/>
            <person name="Sullivan S."/>
            <person name="Sone E.D."/>
            <person name="Koren S."/>
            <person name="Silverstein K.A.T."/>
            <person name="Beckman K.B."/>
            <person name="Gohl D.M."/>
        </authorList>
    </citation>
    <scope>NUCLEOTIDE SEQUENCE</scope>
    <source>
        <strain evidence="1">Duluth1</strain>
        <tissue evidence="1">Whole animal</tissue>
    </source>
</reference>